<sequence>MQQTLVNIRTCKASFTISRRGARPVGTGCGSRQLLPVQRCRRVRVLAAYQQDPQPNSSSSSGRSSGSSGSGSSSSSGGLGPSSTALLAPTIFGSLEALLARQFSSSRPGERNDWQELEGCWVLRPPAGTAPEAVVHFLGGAFVGAAPQLSYRQFLEGLAARGVLVITTPFGTSFDQLHTADEVQYKFDRCCKALTAEVGELPVYGVGHSMGSLLHMLINARYAVKREGNVLMSYNNRPATDAIPFLSPILAPSARAVGPLLEQLATSPLRSGLETVSDALRGVSPSLVRQLMPIFDQLTPIYMDVAQGRQEFSPTPQETAQLLRNYYGVSRNLILKFKDDSIDDSIELAQLLQGSAAISSRLDLSLRTLDGDHIRPMAQALVDLPPEVARVANQAAATGGQVLGRLADMASQMGVAGASGPLADLSKGVSNMASMLNAEPNGQASSSAQELADEVAAWMCVGDVVVKGRRALPASAIGKPAAQAQ</sequence>
<evidence type="ECO:0008006" key="4">
    <source>
        <dbReference type="Google" id="ProtNLM"/>
    </source>
</evidence>
<reference evidence="2 3" key="1">
    <citation type="submission" date="2023-05" db="EMBL/GenBank/DDBJ databases">
        <title>A 100% complete, gapless, phased diploid assembly of the Scenedesmus obliquus UTEX 3031 genome.</title>
        <authorList>
            <person name="Biondi T.C."/>
            <person name="Hanschen E.R."/>
            <person name="Kwon T."/>
            <person name="Eng W."/>
            <person name="Kruse C.P.S."/>
            <person name="Koehler S.I."/>
            <person name="Kunde Y."/>
            <person name="Gleasner C.D."/>
            <person name="You Mak K.T."/>
            <person name="Polle J."/>
            <person name="Hovde B.T."/>
            <person name="Starkenburg S.R."/>
        </authorList>
    </citation>
    <scope>NUCLEOTIDE SEQUENCE [LARGE SCALE GENOMIC DNA]</scope>
    <source>
        <strain evidence="2 3">DOE0152z</strain>
    </source>
</reference>
<organism evidence="2 3">
    <name type="scientific">Tetradesmus obliquus</name>
    <name type="common">Green alga</name>
    <name type="synonym">Acutodesmus obliquus</name>
    <dbReference type="NCBI Taxonomy" id="3088"/>
    <lineage>
        <taxon>Eukaryota</taxon>
        <taxon>Viridiplantae</taxon>
        <taxon>Chlorophyta</taxon>
        <taxon>core chlorophytes</taxon>
        <taxon>Chlorophyceae</taxon>
        <taxon>CS clade</taxon>
        <taxon>Sphaeropleales</taxon>
        <taxon>Scenedesmaceae</taxon>
        <taxon>Tetradesmus</taxon>
    </lineage>
</organism>
<dbReference type="SUPFAM" id="SSF53474">
    <property type="entry name" value="alpha/beta-Hydrolases"/>
    <property type="match status" value="1"/>
</dbReference>
<dbReference type="InterPro" id="IPR029058">
    <property type="entry name" value="AB_hydrolase_fold"/>
</dbReference>
<evidence type="ECO:0000313" key="2">
    <source>
        <dbReference type="EMBL" id="WIA15347.1"/>
    </source>
</evidence>
<proteinExistence type="predicted"/>
<dbReference type="Gene3D" id="3.40.50.1820">
    <property type="entry name" value="alpha/beta hydrolase"/>
    <property type="match status" value="1"/>
</dbReference>
<feature type="region of interest" description="Disordered" evidence="1">
    <location>
        <begin position="48"/>
        <end position="81"/>
    </location>
</feature>
<evidence type="ECO:0000256" key="1">
    <source>
        <dbReference type="SAM" id="MobiDB-lite"/>
    </source>
</evidence>
<accession>A0ABY8U4F9</accession>
<dbReference type="PANTHER" id="PTHR34127:SF1">
    <property type="entry name" value="OS04G0405600 PROTEIN"/>
    <property type="match status" value="1"/>
</dbReference>
<keyword evidence="3" id="KW-1185">Reference proteome</keyword>
<name>A0ABY8U4F9_TETOB</name>
<dbReference type="EMBL" id="CP126213">
    <property type="protein sequence ID" value="WIA15347.1"/>
    <property type="molecule type" value="Genomic_DNA"/>
</dbReference>
<dbReference type="Pfam" id="PF07082">
    <property type="entry name" value="DUF1350"/>
    <property type="match status" value="1"/>
</dbReference>
<evidence type="ECO:0000313" key="3">
    <source>
        <dbReference type="Proteomes" id="UP001244341"/>
    </source>
</evidence>
<gene>
    <name evidence="2" type="ORF">OEZ85_002012</name>
</gene>
<feature type="compositionally biased region" description="Low complexity" evidence="1">
    <location>
        <begin position="57"/>
        <end position="76"/>
    </location>
</feature>
<dbReference type="PANTHER" id="PTHR34127">
    <property type="entry name" value="OS04G0405600 PROTEIN"/>
    <property type="match status" value="1"/>
</dbReference>
<protein>
    <recommendedName>
        <fullName evidence="4">AB hydrolase-1 domain-containing protein</fullName>
    </recommendedName>
</protein>
<dbReference type="Proteomes" id="UP001244341">
    <property type="component" value="Chromosome 6b"/>
</dbReference>
<dbReference type="InterPro" id="IPR010765">
    <property type="entry name" value="DUF1350"/>
</dbReference>